<feature type="non-terminal residue" evidence="1">
    <location>
        <position position="70"/>
    </location>
</feature>
<dbReference type="Proteomes" id="UP001295469">
    <property type="component" value="Chromosome C07"/>
</dbReference>
<name>A0A816M3F5_BRANA</name>
<protein>
    <submittedName>
        <fullName evidence="1">(rape) hypothetical protein</fullName>
    </submittedName>
</protein>
<gene>
    <name evidence="1" type="ORF">DARMORV10_C07P18610.1</name>
</gene>
<sequence>IVRLTIWDNQAANFRELQGISNRKYQVLKNISLLHGNYHSPQHQERASTLITTLISYNASKKRNKLKFSI</sequence>
<organism evidence="1">
    <name type="scientific">Brassica napus</name>
    <name type="common">Rape</name>
    <dbReference type="NCBI Taxonomy" id="3708"/>
    <lineage>
        <taxon>Eukaryota</taxon>
        <taxon>Viridiplantae</taxon>
        <taxon>Streptophyta</taxon>
        <taxon>Embryophyta</taxon>
        <taxon>Tracheophyta</taxon>
        <taxon>Spermatophyta</taxon>
        <taxon>Magnoliopsida</taxon>
        <taxon>eudicotyledons</taxon>
        <taxon>Gunneridae</taxon>
        <taxon>Pentapetalae</taxon>
        <taxon>rosids</taxon>
        <taxon>malvids</taxon>
        <taxon>Brassicales</taxon>
        <taxon>Brassicaceae</taxon>
        <taxon>Brassiceae</taxon>
        <taxon>Brassica</taxon>
    </lineage>
</organism>
<accession>A0A816M3F5</accession>
<reference evidence="1" key="1">
    <citation type="submission" date="2021-01" db="EMBL/GenBank/DDBJ databases">
        <authorList>
            <consortium name="Genoscope - CEA"/>
            <person name="William W."/>
        </authorList>
    </citation>
    <scope>NUCLEOTIDE SEQUENCE</scope>
</reference>
<evidence type="ECO:0000313" key="1">
    <source>
        <dbReference type="EMBL" id="CAF1974318.1"/>
    </source>
</evidence>
<proteinExistence type="predicted"/>
<dbReference type="EMBL" id="HG994371">
    <property type="protein sequence ID" value="CAF1974318.1"/>
    <property type="molecule type" value="Genomic_DNA"/>
</dbReference>
<dbReference type="AlphaFoldDB" id="A0A816M3F5"/>